<organism evidence="1 2">
    <name type="scientific">Acinetobacter pragensis</name>
    <dbReference type="NCBI Taxonomy" id="1806892"/>
    <lineage>
        <taxon>Bacteria</taxon>
        <taxon>Pseudomonadati</taxon>
        <taxon>Pseudomonadota</taxon>
        <taxon>Gammaproteobacteria</taxon>
        <taxon>Moraxellales</taxon>
        <taxon>Moraxellaceae</taxon>
        <taxon>Acinetobacter</taxon>
    </lineage>
</organism>
<gene>
    <name evidence="1" type="ORF">AZH43_07260</name>
</gene>
<comment type="caution">
    <text evidence="1">The sequence shown here is derived from an EMBL/GenBank/DDBJ whole genome shotgun (WGS) entry which is preliminary data.</text>
</comment>
<dbReference type="STRING" id="1806892.AZH43_07260"/>
<dbReference type="OrthoDB" id="6701956at2"/>
<dbReference type="AlphaFoldDB" id="A0A151Y5D7"/>
<evidence type="ECO:0000313" key="1">
    <source>
        <dbReference type="EMBL" id="KYQ73216.1"/>
    </source>
</evidence>
<proteinExistence type="predicted"/>
<keyword evidence="2" id="KW-1185">Reference proteome</keyword>
<name>A0A151Y5D7_9GAMM</name>
<dbReference type="RefSeq" id="WP_067666537.1">
    <property type="nucleotide sequence ID" value="NZ_CBCSIK010000008.1"/>
</dbReference>
<dbReference type="EMBL" id="LUAW01000011">
    <property type="protein sequence ID" value="KYQ73216.1"/>
    <property type="molecule type" value="Genomic_DNA"/>
</dbReference>
<evidence type="ECO:0008006" key="3">
    <source>
        <dbReference type="Google" id="ProtNLM"/>
    </source>
</evidence>
<protein>
    <recommendedName>
        <fullName evidence="3">Phage antitermination protein Q</fullName>
    </recommendedName>
</protein>
<dbReference type="Proteomes" id="UP000076276">
    <property type="component" value="Unassembled WGS sequence"/>
</dbReference>
<reference evidence="1 2" key="1">
    <citation type="submission" date="2016-03" db="EMBL/GenBank/DDBJ databases">
        <title>Acinetobacter genomospecies 28 strain ANC 4149.</title>
        <authorList>
            <person name="Radolfova-Krizova L."/>
            <person name="Nemec A."/>
        </authorList>
    </citation>
    <scope>NUCLEOTIDE SEQUENCE [LARGE SCALE GENOMIC DNA]</scope>
    <source>
        <strain evidence="1 2">ANC 4149</strain>
    </source>
</reference>
<accession>A0A151Y5D7</accession>
<evidence type="ECO:0000313" key="2">
    <source>
        <dbReference type="Proteomes" id="UP000076276"/>
    </source>
</evidence>
<sequence>MNTAAKIEVMDWAKFTAEEWFKQYGAYIQTCRMKSGNAPDSLGINQIFWLICENNKGVTERRNQLVCQISDFEADEVRKLIIDLKFSNRICNSAKVAVNFFIERNIRGMSLRQMENEFKLGKTSIDNMIFAGKYFLNGHDKRLRIN</sequence>